<dbReference type="GO" id="GO:0048472">
    <property type="term" value="F:threonine-phosphate decarboxylase activity"/>
    <property type="evidence" value="ECO:0007669"/>
    <property type="project" value="UniProtKB-EC"/>
</dbReference>
<dbReference type="RefSeq" id="WP_186920333.1">
    <property type="nucleotide sequence ID" value="NZ_JACOPQ010000019.1"/>
</dbReference>
<accession>A0A8J6J9Z3</accession>
<evidence type="ECO:0000256" key="6">
    <source>
        <dbReference type="ARBA" id="ARBA00022898"/>
    </source>
</evidence>
<keyword evidence="12" id="KW-1185">Reference proteome</keyword>
<dbReference type="UniPathway" id="UPA00148"/>
<evidence type="ECO:0000256" key="8">
    <source>
        <dbReference type="ARBA" id="ARBA00029996"/>
    </source>
</evidence>
<keyword evidence="7 11" id="KW-0456">Lyase</keyword>
<sequence length="351" mass="38150">MAEYTHGGDILSAKARYGGEILDFSANLNPLGMPGAVRAAARAAVDGCVHYPDPLCRELTAAIAARDRVEPGQILCGNGAADLIFRLAIALRPARALVTAPTFSEYAQALGAVGTQVFSHRLYAKENFDLTERVLEELTPGLDVFFLCSPNNPTGRRVKAPLMEQILHQCGENRILLVVDECFLSLSDGAGPGLAPRLAENPRLLLLRAFTKSYAIPGLRLGYCLSADGALLERLSLCGQPWSVSGAAQAAGIAAMGCPRWPEEARKLIQTERSWLLEQMCALNLKIWPGEANYLLFQAPGRADLKERLLERGILVRSCANYEGLGPDFYRIAVRPHGENERLISALKEVL</sequence>
<dbReference type="SUPFAM" id="SSF53383">
    <property type="entry name" value="PLP-dependent transferases"/>
    <property type="match status" value="1"/>
</dbReference>
<dbReference type="InterPro" id="IPR015422">
    <property type="entry name" value="PyrdxlP-dep_Trfase_small"/>
</dbReference>
<comment type="catalytic activity">
    <reaction evidence="9">
        <text>O-phospho-L-threonine + H(+) = (R)-1-aminopropan-2-yl phosphate + CO2</text>
        <dbReference type="Rhea" id="RHEA:11492"/>
        <dbReference type="ChEBI" id="CHEBI:15378"/>
        <dbReference type="ChEBI" id="CHEBI:16526"/>
        <dbReference type="ChEBI" id="CHEBI:58563"/>
        <dbReference type="ChEBI" id="CHEBI:58675"/>
        <dbReference type="EC" id="4.1.1.81"/>
    </reaction>
</comment>
<dbReference type="EC" id="4.1.1.81" evidence="4"/>
<feature type="domain" description="Aminotransferase class I/classII large" evidence="10">
    <location>
        <begin position="21"/>
        <end position="347"/>
    </location>
</feature>
<proteinExistence type="predicted"/>
<evidence type="ECO:0000256" key="3">
    <source>
        <dbReference type="ARBA" id="ARBA00004953"/>
    </source>
</evidence>
<dbReference type="GO" id="GO:0009236">
    <property type="term" value="P:cobalamin biosynthetic process"/>
    <property type="evidence" value="ECO:0007669"/>
    <property type="project" value="UniProtKB-UniPathway"/>
</dbReference>
<evidence type="ECO:0000256" key="7">
    <source>
        <dbReference type="ARBA" id="ARBA00023239"/>
    </source>
</evidence>
<dbReference type="Gene3D" id="3.90.1150.10">
    <property type="entry name" value="Aspartate Aminotransferase, domain 1"/>
    <property type="match status" value="1"/>
</dbReference>
<dbReference type="InterPro" id="IPR015424">
    <property type="entry name" value="PyrdxlP-dep_Trfase"/>
</dbReference>
<dbReference type="CDD" id="cd00609">
    <property type="entry name" value="AAT_like"/>
    <property type="match status" value="1"/>
</dbReference>
<dbReference type="InterPro" id="IPR005860">
    <property type="entry name" value="CobD"/>
</dbReference>
<comment type="function">
    <text evidence="2">Decarboxylates L-threonine-O-3-phosphate to yield (R)-1-amino-2-propanol O-2-phosphate, the precursor for the linkage between the nucleotide loop and the corrin ring in cobalamin.</text>
</comment>
<dbReference type="InterPro" id="IPR015421">
    <property type="entry name" value="PyrdxlP-dep_Trfase_major"/>
</dbReference>
<dbReference type="PANTHER" id="PTHR42885">
    <property type="entry name" value="HISTIDINOL-PHOSPHATE AMINOTRANSFERASE-RELATED"/>
    <property type="match status" value="1"/>
</dbReference>
<dbReference type="NCBIfam" id="TIGR01140">
    <property type="entry name" value="L_thr_O3P_dcar"/>
    <property type="match status" value="1"/>
</dbReference>
<evidence type="ECO:0000256" key="1">
    <source>
        <dbReference type="ARBA" id="ARBA00001933"/>
    </source>
</evidence>
<evidence type="ECO:0000259" key="10">
    <source>
        <dbReference type="Pfam" id="PF00155"/>
    </source>
</evidence>
<gene>
    <name evidence="11" type="ORF">H8S62_16775</name>
</gene>
<evidence type="ECO:0000256" key="9">
    <source>
        <dbReference type="ARBA" id="ARBA00048531"/>
    </source>
</evidence>
<dbReference type="PANTHER" id="PTHR42885:SF1">
    <property type="entry name" value="THREONINE-PHOSPHATE DECARBOXYLASE"/>
    <property type="match status" value="1"/>
</dbReference>
<dbReference type="EMBL" id="JACOPQ010000019">
    <property type="protein sequence ID" value="MBC5738667.1"/>
    <property type="molecule type" value="Genomic_DNA"/>
</dbReference>
<protein>
    <recommendedName>
        <fullName evidence="4">threonine-phosphate decarboxylase</fullName>
        <ecNumber evidence="4">4.1.1.81</ecNumber>
    </recommendedName>
    <alternativeName>
        <fullName evidence="8">L-threonine-O-3-phosphate decarboxylase</fullName>
    </alternativeName>
</protein>
<comment type="cofactor">
    <cofactor evidence="1">
        <name>pyridoxal 5'-phosphate</name>
        <dbReference type="ChEBI" id="CHEBI:597326"/>
    </cofactor>
</comment>
<dbReference type="GO" id="GO:0030170">
    <property type="term" value="F:pyridoxal phosphate binding"/>
    <property type="evidence" value="ECO:0007669"/>
    <property type="project" value="InterPro"/>
</dbReference>
<evidence type="ECO:0000256" key="4">
    <source>
        <dbReference type="ARBA" id="ARBA00012285"/>
    </source>
</evidence>
<evidence type="ECO:0000256" key="5">
    <source>
        <dbReference type="ARBA" id="ARBA00022573"/>
    </source>
</evidence>
<dbReference type="InterPro" id="IPR004839">
    <property type="entry name" value="Aminotransferase_I/II_large"/>
</dbReference>
<keyword evidence="5" id="KW-0169">Cobalamin biosynthesis</keyword>
<dbReference type="AlphaFoldDB" id="A0A8J6J9Z3"/>
<comment type="caution">
    <text evidence="11">The sequence shown here is derived from an EMBL/GenBank/DDBJ whole genome shotgun (WGS) entry which is preliminary data.</text>
</comment>
<dbReference type="Gene3D" id="3.40.640.10">
    <property type="entry name" value="Type I PLP-dependent aspartate aminotransferase-like (Major domain)"/>
    <property type="match status" value="1"/>
</dbReference>
<keyword evidence="6" id="KW-0663">Pyridoxal phosphate</keyword>
<dbReference type="Pfam" id="PF00155">
    <property type="entry name" value="Aminotran_1_2"/>
    <property type="match status" value="1"/>
</dbReference>
<name>A0A8J6J9Z3_9FIRM</name>
<comment type="pathway">
    <text evidence="3">Cofactor biosynthesis; adenosylcobalamin biosynthesis.</text>
</comment>
<organism evidence="11 12">
    <name type="scientific">Lawsonibacter faecis</name>
    <dbReference type="NCBI Taxonomy" id="2763052"/>
    <lineage>
        <taxon>Bacteria</taxon>
        <taxon>Bacillati</taxon>
        <taxon>Bacillota</taxon>
        <taxon>Clostridia</taxon>
        <taxon>Eubacteriales</taxon>
        <taxon>Oscillospiraceae</taxon>
        <taxon>Lawsonibacter</taxon>
    </lineage>
</organism>
<evidence type="ECO:0000256" key="2">
    <source>
        <dbReference type="ARBA" id="ARBA00003444"/>
    </source>
</evidence>
<evidence type="ECO:0000313" key="12">
    <source>
        <dbReference type="Proteomes" id="UP000607645"/>
    </source>
</evidence>
<evidence type="ECO:0000313" key="11">
    <source>
        <dbReference type="EMBL" id="MBC5738667.1"/>
    </source>
</evidence>
<dbReference type="Proteomes" id="UP000607645">
    <property type="component" value="Unassembled WGS sequence"/>
</dbReference>
<reference evidence="11" key="1">
    <citation type="submission" date="2020-08" db="EMBL/GenBank/DDBJ databases">
        <title>Genome public.</title>
        <authorList>
            <person name="Liu C."/>
            <person name="Sun Q."/>
        </authorList>
    </citation>
    <scope>NUCLEOTIDE SEQUENCE</scope>
    <source>
        <strain evidence="11">NSJ-52</strain>
    </source>
</reference>